<name>A0AAE6UIC1_EHRRU</name>
<keyword evidence="3" id="KW-1185">Reference proteome</keyword>
<feature type="transmembrane region" description="Helical" evidence="1">
    <location>
        <begin position="71"/>
        <end position="94"/>
    </location>
</feature>
<feature type="transmembrane region" description="Helical" evidence="1">
    <location>
        <begin position="106"/>
        <end position="132"/>
    </location>
</feature>
<proteinExistence type="predicted"/>
<gene>
    <name evidence="2" type="ORF">EDL80_01375</name>
</gene>
<dbReference type="AlphaFoldDB" id="A0AAE6UIC1"/>
<evidence type="ECO:0000313" key="3">
    <source>
        <dbReference type="Proteomes" id="UP000422822"/>
    </source>
</evidence>
<evidence type="ECO:0000256" key="1">
    <source>
        <dbReference type="SAM" id="Phobius"/>
    </source>
</evidence>
<dbReference type="RefSeq" id="WP_158406419.1">
    <property type="nucleotide sequence ID" value="NZ_CP033454.1"/>
</dbReference>
<keyword evidence="1" id="KW-1133">Transmembrane helix</keyword>
<evidence type="ECO:0008006" key="4">
    <source>
        <dbReference type="Google" id="ProtNLM"/>
    </source>
</evidence>
<feature type="transmembrane region" description="Helical" evidence="1">
    <location>
        <begin position="153"/>
        <end position="169"/>
    </location>
</feature>
<keyword evidence="1" id="KW-0472">Membrane</keyword>
<sequence>MPIVDEYVRRKLISYKALSLLFPEAKKVRDSILNEHLFIATHKNYSFPINYINYVSRERNFKDQIISGIRVSMHIFVCNTLFFMMVCLCIPKFWRTFTYSNVGSSIAVHMLLFPMLLSCMSVILGCIIHAIVLKSQGKPISNFLATEKMEDQLLCTGVFTFLFTVFVRIDKFLSSFSMDEVDNSVYMERAWVQMSHLKDLSIKLYLNVYSFMVLYYEKHEMNMHVQQYLDKMKDNIKDIVQDLHCKRQMICSLIDTYKTNSQLYIGKELCRKLDDFRSSMLHSAFLLYCDGLYIMYHQPGSYLVARVLESIRNIADAEGYEEVARLHDKDGLCSSVKVKSVAVEERSPIDSV</sequence>
<organism evidence="2 3">
    <name type="scientific">Ehrlichia ruminantium</name>
    <name type="common">heartwater rickettsia</name>
    <name type="synonym">Cowdria ruminantium</name>
    <dbReference type="NCBI Taxonomy" id="779"/>
    <lineage>
        <taxon>Bacteria</taxon>
        <taxon>Pseudomonadati</taxon>
        <taxon>Pseudomonadota</taxon>
        <taxon>Alphaproteobacteria</taxon>
        <taxon>Rickettsiales</taxon>
        <taxon>Anaplasmataceae</taxon>
        <taxon>Ehrlichia</taxon>
    </lineage>
</organism>
<protein>
    <recommendedName>
        <fullName evidence="4">Integral membrane protein</fullName>
    </recommendedName>
</protein>
<keyword evidence="1" id="KW-0812">Transmembrane</keyword>
<reference evidence="2 3" key="1">
    <citation type="submission" date="2018-10" db="EMBL/GenBank/DDBJ databases">
        <title>Propagation and draft genome sequences of three atypical Erhlichia ruminantium isolates.</title>
        <authorList>
            <person name="Liebenberg J."/>
            <person name="Steyn H."/>
            <person name="Josemans A."/>
            <person name="Zweygarth E."/>
        </authorList>
    </citation>
    <scope>NUCLEOTIDE SEQUENCE [LARGE SCALE GENOMIC DNA]</scope>
    <source>
        <strain evidence="2 3">Omatjenne</strain>
    </source>
</reference>
<accession>A0AAE6UIC1</accession>
<evidence type="ECO:0000313" key="2">
    <source>
        <dbReference type="EMBL" id="QGR03250.1"/>
    </source>
</evidence>
<dbReference type="EMBL" id="CP033455">
    <property type="protein sequence ID" value="QGR03250.1"/>
    <property type="molecule type" value="Genomic_DNA"/>
</dbReference>
<dbReference type="Proteomes" id="UP000422822">
    <property type="component" value="Chromosome"/>
</dbReference>